<dbReference type="InterPro" id="IPR050069">
    <property type="entry name" value="Urease_subunit"/>
</dbReference>
<keyword evidence="3" id="KW-1185">Reference proteome</keyword>
<dbReference type="GO" id="GO:0043419">
    <property type="term" value="P:urea catabolic process"/>
    <property type="evidence" value="ECO:0007669"/>
    <property type="project" value="InterPro"/>
</dbReference>
<protein>
    <submittedName>
        <fullName evidence="2">Urease</fullName>
    </submittedName>
</protein>
<evidence type="ECO:0000313" key="3">
    <source>
        <dbReference type="Proteomes" id="UP000265520"/>
    </source>
</evidence>
<dbReference type="InterPro" id="IPR002019">
    <property type="entry name" value="Urease_beta-like"/>
</dbReference>
<dbReference type="SUPFAM" id="SSF51278">
    <property type="entry name" value="Urease, beta-subunit"/>
    <property type="match status" value="1"/>
</dbReference>
<dbReference type="Gene3D" id="3.30.280.10">
    <property type="entry name" value="Urease, gamma-like subunit"/>
    <property type="match status" value="1"/>
</dbReference>
<dbReference type="AlphaFoldDB" id="A0A392RZN7"/>
<feature type="non-terminal residue" evidence="2">
    <location>
        <position position="1"/>
    </location>
</feature>
<dbReference type="PANTHER" id="PTHR33569">
    <property type="entry name" value="UREASE"/>
    <property type="match status" value="1"/>
</dbReference>
<dbReference type="GO" id="GO:0016151">
    <property type="term" value="F:nickel cation binding"/>
    <property type="evidence" value="ECO:0007669"/>
    <property type="project" value="InterPro"/>
</dbReference>
<dbReference type="EMBL" id="LXQA010300118">
    <property type="protein sequence ID" value="MCI42091.1"/>
    <property type="molecule type" value="Genomic_DNA"/>
</dbReference>
<accession>A0A392RZN7</accession>
<evidence type="ECO:0000256" key="1">
    <source>
        <dbReference type="ARBA" id="ARBA00022801"/>
    </source>
</evidence>
<dbReference type="Proteomes" id="UP000265520">
    <property type="component" value="Unassembled WGS sequence"/>
</dbReference>
<dbReference type="InterPro" id="IPR036463">
    <property type="entry name" value="Urease_gamma_sf"/>
</dbReference>
<sequence>EATFHDGTKLITVHNPIARENGNLELALYGSFLPVPSLDMFIENKENSIIPGELKSEDGSLILNAGREAISLKVVNNGDRPI</sequence>
<dbReference type="Pfam" id="PF00699">
    <property type="entry name" value="Urease_beta"/>
    <property type="match status" value="1"/>
</dbReference>
<proteinExistence type="predicted"/>
<evidence type="ECO:0000313" key="2">
    <source>
        <dbReference type="EMBL" id="MCI42091.1"/>
    </source>
</evidence>
<dbReference type="GO" id="GO:0016787">
    <property type="term" value="F:hydrolase activity"/>
    <property type="evidence" value="ECO:0007669"/>
    <property type="project" value="UniProtKB-KW"/>
</dbReference>
<name>A0A392RZN7_9FABA</name>
<dbReference type="Gene3D" id="2.10.150.10">
    <property type="entry name" value="Urease, beta subunit"/>
    <property type="match status" value="1"/>
</dbReference>
<comment type="caution">
    <text evidence="2">The sequence shown here is derived from an EMBL/GenBank/DDBJ whole genome shotgun (WGS) entry which is preliminary data.</text>
</comment>
<dbReference type="GO" id="GO:0035550">
    <property type="term" value="C:urease complex"/>
    <property type="evidence" value="ECO:0007669"/>
    <property type="project" value="InterPro"/>
</dbReference>
<feature type="non-terminal residue" evidence="2">
    <location>
        <position position="82"/>
    </location>
</feature>
<dbReference type="PANTHER" id="PTHR33569:SF1">
    <property type="entry name" value="UREASE"/>
    <property type="match status" value="1"/>
</dbReference>
<dbReference type="SUPFAM" id="SSF54111">
    <property type="entry name" value="Urease, gamma-subunit"/>
    <property type="match status" value="1"/>
</dbReference>
<reference evidence="2 3" key="1">
    <citation type="journal article" date="2018" name="Front. Plant Sci.">
        <title>Red Clover (Trifolium pratense) and Zigzag Clover (T. medium) - A Picture of Genomic Similarities and Differences.</title>
        <authorList>
            <person name="Dluhosova J."/>
            <person name="Istvanek J."/>
            <person name="Nedelnik J."/>
            <person name="Repkova J."/>
        </authorList>
    </citation>
    <scope>NUCLEOTIDE SEQUENCE [LARGE SCALE GENOMIC DNA]</scope>
    <source>
        <strain evidence="3">cv. 10/8</strain>
        <tissue evidence="2">Leaf</tissue>
    </source>
</reference>
<dbReference type="InterPro" id="IPR036461">
    <property type="entry name" value="Urease_betasu_sf"/>
</dbReference>
<organism evidence="2 3">
    <name type="scientific">Trifolium medium</name>
    <dbReference type="NCBI Taxonomy" id="97028"/>
    <lineage>
        <taxon>Eukaryota</taxon>
        <taxon>Viridiplantae</taxon>
        <taxon>Streptophyta</taxon>
        <taxon>Embryophyta</taxon>
        <taxon>Tracheophyta</taxon>
        <taxon>Spermatophyta</taxon>
        <taxon>Magnoliopsida</taxon>
        <taxon>eudicotyledons</taxon>
        <taxon>Gunneridae</taxon>
        <taxon>Pentapetalae</taxon>
        <taxon>rosids</taxon>
        <taxon>fabids</taxon>
        <taxon>Fabales</taxon>
        <taxon>Fabaceae</taxon>
        <taxon>Papilionoideae</taxon>
        <taxon>50 kb inversion clade</taxon>
        <taxon>NPAAA clade</taxon>
        <taxon>Hologalegina</taxon>
        <taxon>IRL clade</taxon>
        <taxon>Trifolieae</taxon>
        <taxon>Trifolium</taxon>
    </lineage>
</organism>
<keyword evidence="1" id="KW-0378">Hydrolase</keyword>